<gene>
    <name evidence="2" type="ORF">UFOPK3046_02143</name>
    <name evidence="3" type="ORF">UFOPK4173_01830</name>
</gene>
<dbReference type="EMBL" id="CAFBPW010000287">
    <property type="protein sequence ID" value="CAB5040490.1"/>
    <property type="molecule type" value="Genomic_DNA"/>
</dbReference>
<protein>
    <submittedName>
        <fullName evidence="3">Unannotated protein</fullName>
    </submittedName>
</protein>
<name>A0A6J7SJP0_9ZZZZ</name>
<evidence type="ECO:0000313" key="2">
    <source>
        <dbReference type="EMBL" id="CAB4827787.1"/>
    </source>
</evidence>
<dbReference type="EMBL" id="CAFAAQ010000308">
    <property type="protein sequence ID" value="CAB4827787.1"/>
    <property type="molecule type" value="Genomic_DNA"/>
</dbReference>
<dbReference type="AlphaFoldDB" id="A0A6J7SJP0"/>
<feature type="region of interest" description="Disordered" evidence="1">
    <location>
        <begin position="1"/>
        <end position="22"/>
    </location>
</feature>
<reference evidence="3" key="1">
    <citation type="submission" date="2020-05" db="EMBL/GenBank/DDBJ databases">
        <authorList>
            <person name="Chiriac C."/>
            <person name="Salcher M."/>
            <person name="Ghai R."/>
            <person name="Kavagutti S V."/>
        </authorList>
    </citation>
    <scope>NUCLEOTIDE SEQUENCE</scope>
</reference>
<evidence type="ECO:0000256" key="1">
    <source>
        <dbReference type="SAM" id="MobiDB-lite"/>
    </source>
</evidence>
<sequence length="99" mass="10326">MSVEGPSPGATDALPLPHGDSRSPHIAASVPVAAVVFVDPPSFSEDASVELPFAPQEAAKSAKAQTKMMSDRFTLNFPLKDCAVDTVVGSSISTWLNMP</sequence>
<accession>A0A6J7SJP0</accession>
<evidence type="ECO:0000313" key="3">
    <source>
        <dbReference type="EMBL" id="CAB5040490.1"/>
    </source>
</evidence>
<proteinExistence type="predicted"/>
<organism evidence="3">
    <name type="scientific">freshwater metagenome</name>
    <dbReference type="NCBI Taxonomy" id="449393"/>
    <lineage>
        <taxon>unclassified sequences</taxon>
        <taxon>metagenomes</taxon>
        <taxon>ecological metagenomes</taxon>
    </lineage>
</organism>